<dbReference type="OrthoDB" id="427280at2759"/>
<evidence type="ECO:0000259" key="9">
    <source>
        <dbReference type="PROSITE" id="PS51352"/>
    </source>
</evidence>
<accession>A0A8I6RL09</accession>
<evidence type="ECO:0000256" key="4">
    <source>
        <dbReference type="ARBA" id="ARBA00012723"/>
    </source>
</evidence>
<name>A0A8I6RL09_CIMLE</name>
<dbReference type="GO" id="GO:0003756">
    <property type="term" value="F:protein disulfide isomerase activity"/>
    <property type="evidence" value="ECO:0007669"/>
    <property type="project" value="UniProtKB-EC"/>
</dbReference>
<dbReference type="EC" id="5.3.4.1" evidence="4"/>
<evidence type="ECO:0000256" key="1">
    <source>
        <dbReference type="ARBA" id="ARBA00001182"/>
    </source>
</evidence>
<dbReference type="Pfam" id="PF00085">
    <property type="entry name" value="Thioredoxin"/>
    <property type="match status" value="2"/>
</dbReference>
<feature type="chain" id="PRO_5035283682" description="protein disulfide-isomerase" evidence="8">
    <location>
        <begin position="20"/>
        <end position="487"/>
    </location>
</feature>
<reference evidence="10" key="1">
    <citation type="submission" date="2022-01" db="UniProtKB">
        <authorList>
            <consortium name="EnsemblMetazoa"/>
        </authorList>
    </citation>
    <scope>IDENTIFICATION</scope>
</reference>
<dbReference type="Pfam" id="PF13848">
    <property type="entry name" value="Thioredoxin_6"/>
    <property type="match status" value="1"/>
</dbReference>
<dbReference type="GeneID" id="106665299"/>
<evidence type="ECO:0000256" key="8">
    <source>
        <dbReference type="SAM" id="SignalP"/>
    </source>
</evidence>
<evidence type="ECO:0000256" key="7">
    <source>
        <dbReference type="ARBA" id="ARBA00023284"/>
    </source>
</evidence>
<dbReference type="InterPro" id="IPR036249">
    <property type="entry name" value="Thioredoxin-like_sf"/>
</dbReference>
<proteinExistence type="inferred from homology"/>
<dbReference type="Proteomes" id="UP000494040">
    <property type="component" value="Unassembled WGS sequence"/>
</dbReference>
<protein>
    <recommendedName>
        <fullName evidence="4">protein disulfide-isomerase</fullName>
        <ecNumber evidence="4">5.3.4.1</ecNumber>
    </recommendedName>
</protein>
<keyword evidence="6" id="KW-0413">Isomerase</keyword>
<dbReference type="PANTHER" id="PTHR18929:SF132">
    <property type="entry name" value="PROTEIN DISULFIDE-ISOMERASE A3"/>
    <property type="match status" value="1"/>
</dbReference>
<dbReference type="SUPFAM" id="SSF52833">
    <property type="entry name" value="Thioredoxin-like"/>
    <property type="match status" value="4"/>
</dbReference>
<organism evidence="10 11">
    <name type="scientific">Cimex lectularius</name>
    <name type="common">Bed bug</name>
    <name type="synonym">Acanthia lectularia</name>
    <dbReference type="NCBI Taxonomy" id="79782"/>
    <lineage>
        <taxon>Eukaryota</taxon>
        <taxon>Metazoa</taxon>
        <taxon>Ecdysozoa</taxon>
        <taxon>Arthropoda</taxon>
        <taxon>Hexapoda</taxon>
        <taxon>Insecta</taxon>
        <taxon>Pterygota</taxon>
        <taxon>Neoptera</taxon>
        <taxon>Paraneoptera</taxon>
        <taxon>Hemiptera</taxon>
        <taxon>Heteroptera</taxon>
        <taxon>Panheteroptera</taxon>
        <taxon>Cimicomorpha</taxon>
        <taxon>Cimicidae</taxon>
        <taxon>Cimex</taxon>
    </lineage>
</organism>
<evidence type="ECO:0000256" key="5">
    <source>
        <dbReference type="ARBA" id="ARBA00022824"/>
    </source>
</evidence>
<evidence type="ECO:0000256" key="3">
    <source>
        <dbReference type="ARBA" id="ARBA00006347"/>
    </source>
</evidence>
<feature type="signal peptide" evidence="8">
    <location>
        <begin position="1"/>
        <end position="19"/>
    </location>
</feature>
<dbReference type="PANTHER" id="PTHR18929">
    <property type="entry name" value="PROTEIN DISULFIDE ISOMERASE"/>
    <property type="match status" value="1"/>
</dbReference>
<dbReference type="KEGG" id="clec:106665299"/>
<keyword evidence="7" id="KW-0676">Redox-active center</keyword>
<comment type="similarity">
    <text evidence="3">Belongs to the protein disulfide isomerase family.</text>
</comment>
<keyword evidence="8" id="KW-0732">Signal</keyword>
<sequence>MLLWLIGVSVSVYLGAVFGSNVQTINDENYDEFMKNNGKVFLMYFRKPHSYCSLIRPRFEEAAASGPEDVQFAKIDCSGTGKNTCKSYNVFGNPDFLFFKNGINVGEHREEREKRAFLKFIDEMLLNNVHKFETTDELENYFDDNSDKTTAVGFFDGDAPLKEPFLRVADKLRQRLNFAIVASSQANDSFNSVSLYQPKMFRNSLEPNFVNYEGENNEYALEEWIKENQHGTLRYRRVKNDWQFKDSKPKVMTYFRIDFSNKDKYSLYLRNRILQVAQKFKDHFHFYLSSMAEYPQELLYYGFQEDLKANRPFVTVKFNNRKYVMNDTFSVEKMSGFLEDLLEERLEPFVLSEEVPQASDGLVKQVVGKNIEQVLASENRDVMIMFYAPWCSLSKRMSDKLSLLAEKLIDEDIVVMKMDAVSNDVPYSFDVSDFPTTYWIPKYKKHEKILYKGGSDLNSLLRFIGGHASEELKNYGRTGQPRSKEDL</sequence>
<dbReference type="RefSeq" id="XP_014247112.1">
    <property type="nucleotide sequence ID" value="XM_014391626.2"/>
</dbReference>
<feature type="domain" description="Thioredoxin" evidence="9">
    <location>
        <begin position="340"/>
        <end position="469"/>
    </location>
</feature>
<dbReference type="Gene3D" id="3.40.30.10">
    <property type="entry name" value="Glutaredoxin"/>
    <property type="match status" value="4"/>
</dbReference>
<dbReference type="PROSITE" id="PS51352">
    <property type="entry name" value="THIOREDOXIN_2"/>
    <property type="match status" value="1"/>
</dbReference>
<dbReference type="EnsemblMetazoa" id="XM_014391626.2">
    <property type="protein sequence ID" value="XP_014247112.1"/>
    <property type="gene ID" value="LOC106665299"/>
</dbReference>
<evidence type="ECO:0000313" key="11">
    <source>
        <dbReference type="Proteomes" id="UP000494040"/>
    </source>
</evidence>
<dbReference type="InterPro" id="IPR013766">
    <property type="entry name" value="Thioredoxin_domain"/>
</dbReference>
<dbReference type="GO" id="GO:0034976">
    <property type="term" value="P:response to endoplasmic reticulum stress"/>
    <property type="evidence" value="ECO:0007669"/>
    <property type="project" value="TreeGrafter"/>
</dbReference>
<keyword evidence="11" id="KW-1185">Reference proteome</keyword>
<comment type="subcellular location">
    <subcellularLocation>
        <location evidence="2">Endoplasmic reticulum lumen</location>
    </subcellularLocation>
</comment>
<evidence type="ECO:0000256" key="6">
    <source>
        <dbReference type="ARBA" id="ARBA00023235"/>
    </source>
</evidence>
<evidence type="ECO:0000313" key="10">
    <source>
        <dbReference type="EnsemblMetazoa" id="XP_014247112.1"/>
    </source>
</evidence>
<dbReference type="CDD" id="cd02947">
    <property type="entry name" value="TRX_family"/>
    <property type="match status" value="1"/>
</dbReference>
<evidence type="ECO:0000256" key="2">
    <source>
        <dbReference type="ARBA" id="ARBA00004319"/>
    </source>
</evidence>
<dbReference type="AlphaFoldDB" id="A0A8I6RL09"/>
<dbReference type="GO" id="GO:0005788">
    <property type="term" value="C:endoplasmic reticulum lumen"/>
    <property type="evidence" value="ECO:0007669"/>
    <property type="project" value="UniProtKB-SubCell"/>
</dbReference>
<comment type="catalytic activity">
    <reaction evidence="1">
        <text>Catalyzes the rearrangement of -S-S- bonds in proteins.</text>
        <dbReference type="EC" id="5.3.4.1"/>
    </reaction>
</comment>
<dbReference type="GO" id="GO:0006457">
    <property type="term" value="P:protein folding"/>
    <property type="evidence" value="ECO:0007669"/>
    <property type="project" value="TreeGrafter"/>
</dbReference>
<keyword evidence="5" id="KW-0256">Endoplasmic reticulum</keyword>